<feature type="compositionally biased region" description="Low complexity" evidence="1">
    <location>
        <begin position="26"/>
        <end position="56"/>
    </location>
</feature>
<dbReference type="RefSeq" id="WP_248357394.1">
    <property type="nucleotide sequence ID" value="NZ_AP025591.1"/>
</dbReference>
<dbReference type="PROSITE" id="PS51257">
    <property type="entry name" value="PROKAR_LIPOPROTEIN"/>
    <property type="match status" value="1"/>
</dbReference>
<organism evidence="3 4">
    <name type="scientific">Anaeromyxobacter oryzae</name>
    <dbReference type="NCBI Taxonomy" id="2918170"/>
    <lineage>
        <taxon>Bacteria</taxon>
        <taxon>Pseudomonadati</taxon>
        <taxon>Myxococcota</taxon>
        <taxon>Myxococcia</taxon>
        <taxon>Myxococcales</taxon>
        <taxon>Cystobacterineae</taxon>
        <taxon>Anaeromyxobacteraceae</taxon>
        <taxon>Anaeromyxobacter</taxon>
    </lineage>
</organism>
<evidence type="ECO:0000256" key="2">
    <source>
        <dbReference type="SAM" id="SignalP"/>
    </source>
</evidence>
<keyword evidence="2" id="KW-0732">Signal</keyword>
<reference evidence="4" key="1">
    <citation type="journal article" date="2022" name="Int. J. Syst. Evol. Microbiol.">
        <title>Anaeromyxobacter oryzae sp. nov., Anaeromyxobacter diazotrophicus sp. nov. and Anaeromyxobacter paludicola sp. nov., isolated from paddy soils.</title>
        <authorList>
            <person name="Itoh H."/>
            <person name="Xu Z."/>
            <person name="Mise K."/>
            <person name="Masuda Y."/>
            <person name="Ushijima N."/>
            <person name="Hayakawa C."/>
            <person name="Shiratori Y."/>
            <person name="Senoo K."/>
        </authorList>
    </citation>
    <scope>NUCLEOTIDE SEQUENCE [LARGE SCALE GENOMIC DNA]</scope>
    <source>
        <strain evidence="4">Red232</strain>
    </source>
</reference>
<name>A0ABM7WNJ1_9BACT</name>
<proteinExistence type="predicted"/>
<feature type="region of interest" description="Disordered" evidence="1">
    <location>
        <begin position="24"/>
        <end position="78"/>
    </location>
</feature>
<protein>
    <recommendedName>
        <fullName evidence="5">Lipoprotein</fullName>
    </recommendedName>
</protein>
<gene>
    <name evidence="3" type="ORF">AMOR_00290</name>
</gene>
<evidence type="ECO:0000313" key="4">
    <source>
        <dbReference type="Proteomes" id="UP001162891"/>
    </source>
</evidence>
<evidence type="ECO:0008006" key="5">
    <source>
        <dbReference type="Google" id="ProtNLM"/>
    </source>
</evidence>
<evidence type="ECO:0000256" key="1">
    <source>
        <dbReference type="SAM" id="MobiDB-lite"/>
    </source>
</evidence>
<accession>A0ABM7WNJ1</accession>
<dbReference type="Proteomes" id="UP001162891">
    <property type="component" value="Chromosome"/>
</dbReference>
<keyword evidence="4" id="KW-1185">Reference proteome</keyword>
<feature type="chain" id="PRO_5047086384" description="Lipoprotein" evidence="2">
    <location>
        <begin position="21"/>
        <end position="78"/>
    </location>
</feature>
<evidence type="ECO:0000313" key="3">
    <source>
        <dbReference type="EMBL" id="BDG01033.1"/>
    </source>
</evidence>
<feature type="signal peptide" evidence="2">
    <location>
        <begin position="1"/>
        <end position="20"/>
    </location>
</feature>
<dbReference type="EMBL" id="AP025591">
    <property type="protein sequence ID" value="BDG01033.1"/>
    <property type="molecule type" value="Genomic_DNA"/>
</dbReference>
<sequence>MPSRLLVSLAAAVALTWAIACNRGGTPAPQAPAADAPPAASAPAPVAAAPSAPAAPEKADPKPTPAEVAAIEHPHVQK</sequence>